<dbReference type="AlphaFoldDB" id="A0A1U7HZS0"/>
<dbReference type="Proteomes" id="UP000185984">
    <property type="component" value="Unassembled WGS sequence"/>
</dbReference>
<evidence type="ECO:0000256" key="1">
    <source>
        <dbReference type="SAM" id="MobiDB-lite"/>
    </source>
</evidence>
<protein>
    <recommendedName>
        <fullName evidence="4">Transferase</fullName>
    </recommendedName>
</protein>
<accession>A0A1U7HZS0</accession>
<gene>
    <name evidence="2" type="ORF">NIES1031_00505</name>
</gene>
<evidence type="ECO:0008006" key="4">
    <source>
        <dbReference type="Google" id="ProtNLM"/>
    </source>
</evidence>
<keyword evidence="3" id="KW-1185">Reference proteome</keyword>
<dbReference type="GO" id="GO:0043886">
    <property type="term" value="F:structural constituent of carboxysome shell"/>
    <property type="evidence" value="ECO:0007669"/>
    <property type="project" value="UniProtKB-ARBA"/>
</dbReference>
<proteinExistence type="predicted"/>
<organism evidence="2 3">
    <name type="scientific">Chroogloeocystis siderophila 5.2 s.c.1</name>
    <dbReference type="NCBI Taxonomy" id="247279"/>
    <lineage>
        <taxon>Bacteria</taxon>
        <taxon>Bacillati</taxon>
        <taxon>Cyanobacteriota</taxon>
        <taxon>Cyanophyceae</taxon>
        <taxon>Oscillatoriophycideae</taxon>
        <taxon>Chroococcales</taxon>
        <taxon>Chroococcaceae</taxon>
        <taxon>Chroogloeocystis</taxon>
    </lineage>
</organism>
<evidence type="ECO:0000313" key="3">
    <source>
        <dbReference type="Proteomes" id="UP000185984"/>
    </source>
</evidence>
<reference evidence="2 3" key="1">
    <citation type="submission" date="2016-11" db="EMBL/GenBank/DDBJ databases">
        <title>Draft Genome Sequences of Nine Cyanobacterial Strains from Diverse Habitats.</title>
        <authorList>
            <person name="Zhu T."/>
            <person name="Hou S."/>
            <person name="Lu X."/>
            <person name="Hess W.R."/>
        </authorList>
    </citation>
    <scope>NUCLEOTIDE SEQUENCE [LARGE SCALE GENOMIC DNA]</scope>
    <source>
        <strain evidence="2 3">5.2 s.c.1</strain>
    </source>
</reference>
<dbReference type="EMBL" id="MRCC01000001">
    <property type="protein sequence ID" value="OKH29121.1"/>
    <property type="molecule type" value="Genomic_DNA"/>
</dbReference>
<evidence type="ECO:0000313" key="2">
    <source>
        <dbReference type="EMBL" id="OKH29121.1"/>
    </source>
</evidence>
<dbReference type="Gene3D" id="2.160.10.10">
    <property type="entry name" value="Hexapeptide repeat proteins"/>
    <property type="match status" value="1"/>
</dbReference>
<feature type="compositionally biased region" description="Pro residues" evidence="1">
    <location>
        <begin position="147"/>
        <end position="161"/>
    </location>
</feature>
<comment type="caution">
    <text evidence="2">The sequence shown here is derived from an EMBL/GenBank/DDBJ whole genome shotgun (WGS) entry which is preliminary data.</text>
</comment>
<dbReference type="SUPFAM" id="SSF51161">
    <property type="entry name" value="Trimeric LpxA-like enzymes"/>
    <property type="match status" value="1"/>
</dbReference>
<dbReference type="InterPro" id="IPR011004">
    <property type="entry name" value="Trimer_LpxA-like_sf"/>
</dbReference>
<name>A0A1U7HZS0_9CHRO</name>
<feature type="region of interest" description="Disordered" evidence="1">
    <location>
        <begin position="130"/>
        <end position="211"/>
    </location>
</feature>
<dbReference type="RefSeq" id="WP_073547613.1">
    <property type="nucleotide sequence ID" value="NZ_CAWMVK010000001.1"/>
</dbReference>
<feature type="compositionally biased region" description="Polar residues" evidence="1">
    <location>
        <begin position="175"/>
        <end position="187"/>
    </location>
</feature>
<dbReference type="STRING" id="247279.NIES1031_00505"/>
<sequence>MYVPPLRPPSHDDSYISGEVTIDPSAAIAPGVLLQASPDSRIIIGAGVCIGMGCILHAFEGTLEIEPGANLGAGVLVLGKGKIGANACIGSTATILNASVEPQQVVLPGSLVGDKSRIVVTRPTVVDVDTINETASPASDEATNGDRPPPMNIPPPTPSEPEPTDAASSPPPTSQKVYGQAQLNRMLSTMFPHRQALNRPLQDGQSPSDQP</sequence>
<dbReference type="OrthoDB" id="481965at2"/>
<dbReference type="GO" id="GO:0031470">
    <property type="term" value="C:carboxysome"/>
    <property type="evidence" value="ECO:0007669"/>
    <property type="project" value="UniProtKB-ARBA"/>
</dbReference>